<reference evidence="2" key="1">
    <citation type="submission" date="2021-01" db="EMBL/GenBank/DDBJ databases">
        <title>Modified the classification status of verrucomicrobia.</title>
        <authorList>
            <person name="Feng X."/>
        </authorList>
    </citation>
    <scope>NUCLEOTIDE SEQUENCE</scope>
    <source>
        <strain evidence="2">KCTC 22201</strain>
    </source>
</reference>
<feature type="compositionally biased region" description="Basic and acidic residues" evidence="1">
    <location>
        <begin position="328"/>
        <end position="338"/>
    </location>
</feature>
<dbReference type="Gene3D" id="3.30.200.20">
    <property type="entry name" value="Phosphorylase Kinase, domain 1"/>
    <property type="match status" value="1"/>
</dbReference>
<evidence type="ECO:0000313" key="3">
    <source>
        <dbReference type="Proteomes" id="UP000658278"/>
    </source>
</evidence>
<proteinExistence type="predicted"/>
<feature type="region of interest" description="Disordered" evidence="1">
    <location>
        <begin position="321"/>
        <end position="368"/>
    </location>
</feature>
<gene>
    <name evidence="2" type="ORF">JIN81_09890</name>
</gene>
<feature type="compositionally biased region" description="Low complexity" evidence="1">
    <location>
        <begin position="340"/>
        <end position="362"/>
    </location>
</feature>
<sequence>MSKSCVVMARREFSCWPSPAKRSTNLPRFVNSRYEIQDILAQDASGVVFRAHDRESDCDVVLRRFFPFGVDGGGLEEEERIAYDIAVRRLMEVEHPALRRVMNGGTDPVDGMPFLVTEWHEGEPLSERLKIRPLSPPSAKALADLALECSQILSETFQEETIWIETHPLSIILGGAESDRKVTFWISPLRWLGSADERSGLRPIVDMIEEVTGWKNSVVPDSAGDGLGWWFKALRKNPDQWSLEQARVALHEGPPSATPTPTLQGVRPAPAPSGPQTIPASGQPLPSKSSTTIWPWIVAGVLTTSALAFVGWQATRERQVPPPISIGMDKDEAAEPTRKLSPAEAASARALALAEEAQSADAPVSPTVGEPFTVEGPIKVVRQSRSKKTTYLIFEGAPRDGIIGIRHRTSIKAVKLPWLKQFTGAEIRVTGKVVKESGGLLIELNRPEQIERLGE</sequence>
<name>A0A934RB12_9BACT</name>
<protein>
    <recommendedName>
        <fullName evidence="4">Protein kinase domain-containing protein</fullName>
    </recommendedName>
</protein>
<organism evidence="2 3">
    <name type="scientific">Haloferula rosea</name>
    <dbReference type="NCBI Taxonomy" id="490093"/>
    <lineage>
        <taxon>Bacteria</taxon>
        <taxon>Pseudomonadati</taxon>
        <taxon>Verrucomicrobiota</taxon>
        <taxon>Verrucomicrobiia</taxon>
        <taxon>Verrucomicrobiales</taxon>
        <taxon>Verrucomicrobiaceae</taxon>
        <taxon>Haloferula</taxon>
    </lineage>
</organism>
<dbReference type="Proteomes" id="UP000658278">
    <property type="component" value="Unassembled WGS sequence"/>
</dbReference>
<dbReference type="InterPro" id="IPR011009">
    <property type="entry name" value="Kinase-like_dom_sf"/>
</dbReference>
<feature type="compositionally biased region" description="Polar residues" evidence="1">
    <location>
        <begin position="274"/>
        <end position="287"/>
    </location>
</feature>
<comment type="caution">
    <text evidence="2">The sequence shown here is derived from an EMBL/GenBank/DDBJ whole genome shotgun (WGS) entry which is preliminary data.</text>
</comment>
<evidence type="ECO:0000313" key="2">
    <source>
        <dbReference type="EMBL" id="MBK1827333.1"/>
    </source>
</evidence>
<dbReference type="EMBL" id="JAENII010000006">
    <property type="protein sequence ID" value="MBK1827333.1"/>
    <property type="molecule type" value="Genomic_DNA"/>
</dbReference>
<keyword evidence="3" id="KW-1185">Reference proteome</keyword>
<dbReference type="AlphaFoldDB" id="A0A934RB12"/>
<evidence type="ECO:0000256" key="1">
    <source>
        <dbReference type="SAM" id="MobiDB-lite"/>
    </source>
</evidence>
<accession>A0A934RB12</accession>
<evidence type="ECO:0008006" key="4">
    <source>
        <dbReference type="Google" id="ProtNLM"/>
    </source>
</evidence>
<dbReference type="SUPFAM" id="SSF56112">
    <property type="entry name" value="Protein kinase-like (PK-like)"/>
    <property type="match status" value="1"/>
</dbReference>
<feature type="region of interest" description="Disordered" evidence="1">
    <location>
        <begin position="251"/>
        <end position="287"/>
    </location>
</feature>